<evidence type="ECO:0000313" key="1">
    <source>
        <dbReference type="EMBL" id="GFB09302.1"/>
    </source>
</evidence>
<accession>A0A699KSL5</accession>
<dbReference type="PANTHER" id="PTHR34222:SF99">
    <property type="entry name" value="PROTEIN, PUTATIVE-RELATED"/>
    <property type="match status" value="1"/>
</dbReference>
<organism evidence="1">
    <name type="scientific">Tanacetum cinerariifolium</name>
    <name type="common">Dalmatian daisy</name>
    <name type="synonym">Chrysanthemum cinerariifolium</name>
    <dbReference type="NCBI Taxonomy" id="118510"/>
    <lineage>
        <taxon>Eukaryota</taxon>
        <taxon>Viridiplantae</taxon>
        <taxon>Streptophyta</taxon>
        <taxon>Embryophyta</taxon>
        <taxon>Tracheophyta</taxon>
        <taxon>Spermatophyta</taxon>
        <taxon>Magnoliopsida</taxon>
        <taxon>eudicotyledons</taxon>
        <taxon>Gunneridae</taxon>
        <taxon>Pentapetalae</taxon>
        <taxon>asterids</taxon>
        <taxon>campanulids</taxon>
        <taxon>Asterales</taxon>
        <taxon>Asteraceae</taxon>
        <taxon>Asteroideae</taxon>
        <taxon>Anthemideae</taxon>
        <taxon>Anthemidinae</taxon>
        <taxon>Tanacetum</taxon>
    </lineage>
</organism>
<proteinExistence type="predicted"/>
<name>A0A699KSL5_TANCI</name>
<feature type="non-terminal residue" evidence="1">
    <location>
        <position position="1"/>
    </location>
</feature>
<protein>
    <submittedName>
        <fullName evidence="1">Ribonuclease H-like domain-containing protein</fullName>
    </submittedName>
</protein>
<gene>
    <name evidence="1" type="ORF">Tci_681273</name>
</gene>
<dbReference type="EMBL" id="BKCJ010550475">
    <property type="protein sequence ID" value="GFB09302.1"/>
    <property type="molecule type" value="Genomic_DNA"/>
</dbReference>
<dbReference type="AlphaFoldDB" id="A0A699KSL5"/>
<comment type="caution">
    <text evidence="1">The sequence shown here is derived from an EMBL/GenBank/DDBJ whole genome shotgun (WGS) entry which is preliminary data.</text>
</comment>
<dbReference type="PANTHER" id="PTHR34222">
    <property type="entry name" value="GAG_PRE-INTEGRS DOMAIN-CONTAINING PROTEIN"/>
    <property type="match status" value="1"/>
</dbReference>
<sequence length="102" mass="11372">LSESSGNQLFSAAGLGKSLDYEILTKLPDCTYDTRLEVANYDKMIKLMQFLMGLDDIYQPIRSSILTREILPEAKDAFLIISREESHRGIPSSSGTVKTEKA</sequence>
<reference evidence="1" key="1">
    <citation type="journal article" date="2019" name="Sci. Rep.">
        <title>Draft genome of Tanacetum cinerariifolium, the natural source of mosquito coil.</title>
        <authorList>
            <person name="Yamashiro T."/>
            <person name="Shiraishi A."/>
            <person name="Satake H."/>
            <person name="Nakayama K."/>
        </authorList>
    </citation>
    <scope>NUCLEOTIDE SEQUENCE</scope>
</reference>